<name>T1KSM4_TETUR</name>
<keyword evidence="1" id="KW-0732">Signal</keyword>
<dbReference type="Proteomes" id="UP000015104">
    <property type="component" value="Unassembled WGS sequence"/>
</dbReference>
<evidence type="ECO:0000313" key="2">
    <source>
        <dbReference type="EnsemblMetazoa" id="tetur20g00130.1"/>
    </source>
</evidence>
<dbReference type="AlphaFoldDB" id="T1KSM4"/>
<accession>T1KSM4</accession>
<dbReference type="EnsemblMetazoa" id="tetur20g00130.1">
    <property type="protein sequence ID" value="tetur20g00130.1"/>
    <property type="gene ID" value="tetur20g00130"/>
</dbReference>
<feature type="signal peptide" evidence="1">
    <location>
        <begin position="1"/>
        <end position="18"/>
    </location>
</feature>
<proteinExistence type="predicted"/>
<protein>
    <submittedName>
        <fullName evidence="2">Uncharacterized protein</fullName>
    </submittedName>
</protein>
<keyword evidence="3" id="KW-1185">Reference proteome</keyword>
<reference evidence="3" key="1">
    <citation type="submission" date="2011-08" db="EMBL/GenBank/DDBJ databases">
        <authorList>
            <person name="Rombauts S."/>
        </authorList>
    </citation>
    <scope>NUCLEOTIDE SEQUENCE</scope>
    <source>
        <strain evidence="3">London</strain>
    </source>
</reference>
<organism evidence="2 3">
    <name type="scientific">Tetranychus urticae</name>
    <name type="common">Two-spotted spider mite</name>
    <dbReference type="NCBI Taxonomy" id="32264"/>
    <lineage>
        <taxon>Eukaryota</taxon>
        <taxon>Metazoa</taxon>
        <taxon>Ecdysozoa</taxon>
        <taxon>Arthropoda</taxon>
        <taxon>Chelicerata</taxon>
        <taxon>Arachnida</taxon>
        <taxon>Acari</taxon>
        <taxon>Acariformes</taxon>
        <taxon>Trombidiformes</taxon>
        <taxon>Prostigmata</taxon>
        <taxon>Eleutherengona</taxon>
        <taxon>Raphignathae</taxon>
        <taxon>Tetranychoidea</taxon>
        <taxon>Tetranychidae</taxon>
        <taxon>Tetranychus</taxon>
    </lineage>
</organism>
<evidence type="ECO:0000256" key="1">
    <source>
        <dbReference type="SAM" id="SignalP"/>
    </source>
</evidence>
<feature type="chain" id="PRO_5004581746" evidence="1">
    <location>
        <begin position="19"/>
        <end position="402"/>
    </location>
</feature>
<reference evidence="2" key="2">
    <citation type="submission" date="2015-06" db="UniProtKB">
        <authorList>
            <consortium name="EnsemblMetazoa"/>
        </authorList>
    </citation>
    <scope>IDENTIFICATION</scope>
</reference>
<dbReference type="HOGENOM" id="CLU_685748_0_0_1"/>
<evidence type="ECO:0000313" key="3">
    <source>
        <dbReference type="Proteomes" id="UP000015104"/>
    </source>
</evidence>
<sequence length="402" mass="45466">MVAPSLWLLTSVLIMTFGHFGHKSCHRSCSQVTFYLPQSRNSQCSTGKSSCLMEATITVDPTEDLFERVNITLTQLTPGDYLRDHVMFFTLVFPGYRHDNGLNNPTSGNTNGGYLSNTESNNGLLPYGPNSANSYLHSYSSNHNHRHHGVNQNYNRETTVINYSCRLLSTGNAIAEVIQGNGLKYSYVSNSSKSCSFIFNRYDYLWPTLSTHQKVDLINNGDFTVTIGYDDITKDLRPESLPLHKMAFLRCCHRHHGGSKYLVIIEPAPTPISFYSSSLTSQSYIQRRPAIDFYLQAYSPIPRTVILELTGPSEQSLRVNVSNSYFNVSILTDGEWISVLNNLTLPRIPRRSDPFDDFRLNWTLPVLLETPRGSIVIEEGQYVLDIESDVSYGHREKVYITD</sequence>
<dbReference type="EMBL" id="CAEY01000505">
    <property type="status" value="NOT_ANNOTATED_CDS"/>
    <property type="molecule type" value="Genomic_DNA"/>
</dbReference>